<organism evidence="2">
    <name type="scientific">Rhizophora mucronata</name>
    <name type="common">Asiatic mangrove</name>
    <dbReference type="NCBI Taxonomy" id="61149"/>
    <lineage>
        <taxon>Eukaryota</taxon>
        <taxon>Viridiplantae</taxon>
        <taxon>Streptophyta</taxon>
        <taxon>Embryophyta</taxon>
        <taxon>Tracheophyta</taxon>
        <taxon>Spermatophyta</taxon>
        <taxon>Magnoliopsida</taxon>
        <taxon>eudicotyledons</taxon>
        <taxon>Gunneridae</taxon>
        <taxon>Pentapetalae</taxon>
        <taxon>rosids</taxon>
        <taxon>fabids</taxon>
        <taxon>Malpighiales</taxon>
        <taxon>Rhizophoraceae</taxon>
        <taxon>Rhizophora</taxon>
    </lineage>
</organism>
<reference evidence="2" key="1">
    <citation type="submission" date="2018-02" db="EMBL/GenBank/DDBJ databases">
        <title>Rhizophora mucronata_Transcriptome.</title>
        <authorList>
            <person name="Meera S.P."/>
            <person name="Sreeshan A."/>
            <person name="Augustine A."/>
        </authorList>
    </citation>
    <scope>NUCLEOTIDE SEQUENCE</scope>
    <source>
        <tissue evidence="2">Leaf</tissue>
    </source>
</reference>
<protein>
    <submittedName>
        <fullName evidence="2">Uncharacterized protein</fullName>
    </submittedName>
</protein>
<sequence>MDFQNNIRRKSSLRRKRRSRSVKVRRASVEGGRR</sequence>
<name>A0A2P2R3K1_RHIMU</name>
<evidence type="ECO:0000313" key="2">
    <source>
        <dbReference type="EMBL" id="MBX73747.1"/>
    </source>
</evidence>
<feature type="region of interest" description="Disordered" evidence="1">
    <location>
        <begin position="1"/>
        <end position="34"/>
    </location>
</feature>
<feature type="compositionally biased region" description="Basic residues" evidence="1">
    <location>
        <begin position="7"/>
        <end position="26"/>
    </location>
</feature>
<dbReference type="EMBL" id="GGEC01093263">
    <property type="protein sequence ID" value="MBX73747.1"/>
    <property type="molecule type" value="Transcribed_RNA"/>
</dbReference>
<accession>A0A2P2R3K1</accession>
<evidence type="ECO:0000256" key="1">
    <source>
        <dbReference type="SAM" id="MobiDB-lite"/>
    </source>
</evidence>
<dbReference type="AlphaFoldDB" id="A0A2P2R3K1"/>
<proteinExistence type="predicted"/>